<keyword evidence="2" id="KW-1185">Reference proteome</keyword>
<protein>
    <submittedName>
        <fullName evidence="1">Uncharacterized protein</fullName>
    </submittedName>
</protein>
<proteinExistence type="predicted"/>
<evidence type="ECO:0000313" key="1">
    <source>
        <dbReference type="EMBL" id="BCZ83954.1"/>
    </source>
</evidence>
<accession>A0ABM7TYY0</accession>
<gene>
    <name evidence="1" type="ORF">PTKU64_76290</name>
</gene>
<sequence length="102" mass="11645">MLGFLRYVTSQEIALADNVFFEENGYFAWAFAAPLENGKREAFVFFERKADHAKEFTPSIKHRIVAEFDSRDEAMSEAGSWAIERMQRDETKLQGGGFVNNG</sequence>
<name>A0ABM7TYY0_9BURK</name>
<evidence type="ECO:0000313" key="2">
    <source>
        <dbReference type="Proteomes" id="UP001319874"/>
    </source>
</evidence>
<dbReference type="EMBL" id="AP024957">
    <property type="protein sequence ID" value="BCZ83954.1"/>
    <property type="molecule type" value="Genomic_DNA"/>
</dbReference>
<organism evidence="1 2">
    <name type="scientific">Paraburkholderia terrae</name>
    <dbReference type="NCBI Taxonomy" id="311230"/>
    <lineage>
        <taxon>Bacteria</taxon>
        <taxon>Pseudomonadati</taxon>
        <taxon>Pseudomonadota</taxon>
        <taxon>Betaproteobacteria</taxon>
        <taxon>Burkholderiales</taxon>
        <taxon>Burkholderiaceae</taxon>
        <taxon>Paraburkholderia</taxon>
    </lineage>
</organism>
<reference evidence="1 2" key="1">
    <citation type="journal article" date="2022" name="Front. Microbiol.">
        <title>Identification and characterization of a novel class of self-sufficient cytochrome P450 hydroxylase involved in cyclohexanecarboxylate degradation in Paraburkholderia terrae strain KU-64.</title>
        <authorList>
            <person name="Yamamoto T."/>
            <person name="Hasegawa Y."/>
            <person name="Iwaki H."/>
        </authorList>
    </citation>
    <scope>NUCLEOTIDE SEQUENCE [LARGE SCALE GENOMIC DNA]</scope>
    <source>
        <strain evidence="1 2">KU-64</strain>
    </source>
</reference>
<dbReference type="Proteomes" id="UP001319874">
    <property type="component" value="Chromosome 3"/>
</dbReference>